<dbReference type="EnsemblMetazoa" id="CJA40476.1">
    <property type="protein sequence ID" value="CJA40476.1"/>
    <property type="gene ID" value="WBGene00216324"/>
</dbReference>
<name>A0A8R1ERA9_CAEJA</name>
<organism evidence="1 2">
    <name type="scientific">Caenorhabditis japonica</name>
    <dbReference type="NCBI Taxonomy" id="281687"/>
    <lineage>
        <taxon>Eukaryota</taxon>
        <taxon>Metazoa</taxon>
        <taxon>Ecdysozoa</taxon>
        <taxon>Nematoda</taxon>
        <taxon>Chromadorea</taxon>
        <taxon>Rhabditida</taxon>
        <taxon>Rhabditina</taxon>
        <taxon>Rhabditomorpha</taxon>
        <taxon>Rhabditoidea</taxon>
        <taxon>Rhabditidae</taxon>
        <taxon>Peloderinae</taxon>
        <taxon>Caenorhabditis</taxon>
    </lineage>
</organism>
<sequence>MPNTYCNHKPLVKNGPTAFCATALFVGMSSRSTKSRSDVRRGAIKGIDHRTTRDCIGAAQALSSSLHGKEKLFYDFFVAQGDEWEAD</sequence>
<reference evidence="1" key="2">
    <citation type="submission" date="2022-06" db="UniProtKB">
        <authorList>
            <consortium name="EnsemblMetazoa"/>
        </authorList>
    </citation>
    <scope>IDENTIFICATION</scope>
    <source>
        <strain evidence="1">DF5081</strain>
    </source>
</reference>
<protein>
    <submittedName>
        <fullName evidence="1">Uncharacterized protein</fullName>
    </submittedName>
</protein>
<evidence type="ECO:0000313" key="1">
    <source>
        <dbReference type="EnsemblMetazoa" id="CJA40476.1"/>
    </source>
</evidence>
<dbReference type="AlphaFoldDB" id="A0A8R1ERA9"/>
<reference evidence="2" key="1">
    <citation type="submission" date="2010-08" db="EMBL/GenBank/DDBJ databases">
        <authorList>
            <consortium name="Caenorhabditis japonica Sequencing Consortium"/>
            <person name="Wilson R.K."/>
        </authorList>
    </citation>
    <scope>NUCLEOTIDE SEQUENCE [LARGE SCALE GENOMIC DNA]</scope>
    <source>
        <strain evidence="2">DF5081</strain>
    </source>
</reference>
<accession>A0A8R1ERA9</accession>
<keyword evidence="2" id="KW-1185">Reference proteome</keyword>
<dbReference type="Proteomes" id="UP000005237">
    <property type="component" value="Unassembled WGS sequence"/>
</dbReference>
<proteinExistence type="predicted"/>
<evidence type="ECO:0000313" key="2">
    <source>
        <dbReference type="Proteomes" id="UP000005237"/>
    </source>
</evidence>